<dbReference type="SUPFAM" id="SSF55729">
    <property type="entry name" value="Acyl-CoA N-acyltransferases (Nat)"/>
    <property type="match status" value="1"/>
</dbReference>
<dbReference type="RefSeq" id="WP_119663181.1">
    <property type="nucleotide sequence ID" value="NZ_QUAL01000429.1"/>
</dbReference>
<comment type="caution">
    <text evidence="4">The sequence shown here is derived from an EMBL/GenBank/DDBJ whole genome shotgun (WGS) entry which is preliminary data.</text>
</comment>
<evidence type="ECO:0000259" key="3">
    <source>
        <dbReference type="PROSITE" id="PS51186"/>
    </source>
</evidence>
<evidence type="ECO:0000256" key="2">
    <source>
        <dbReference type="ARBA" id="ARBA00023315"/>
    </source>
</evidence>
<feature type="domain" description="N-acetyltransferase" evidence="3">
    <location>
        <begin position="6"/>
        <end position="170"/>
    </location>
</feature>
<dbReference type="OrthoDB" id="5243635at2"/>
<keyword evidence="5" id="KW-1185">Reference proteome</keyword>
<dbReference type="Pfam" id="PF00583">
    <property type="entry name" value="Acetyltransf_1"/>
    <property type="match status" value="1"/>
</dbReference>
<dbReference type="PANTHER" id="PTHR43877">
    <property type="entry name" value="AMINOALKYLPHOSPHONATE N-ACETYLTRANSFERASE-RELATED-RELATED"/>
    <property type="match status" value="1"/>
</dbReference>
<dbReference type="EMBL" id="QUAL01000429">
    <property type="protein sequence ID" value="RIQ11274.1"/>
    <property type="molecule type" value="Genomic_DNA"/>
</dbReference>
<proteinExistence type="predicted"/>
<dbReference type="InterPro" id="IPR016181">
    <property type="entry name" value="Acyl_CoA_acyltransferase"/>
</dbReference>
<dbReference type="Proteomes" id="UP000284057">
    <property type="component" value="Unassembled WGS sequence"/>
</dbReference>
<reference evidence="4 5" key="1">
    <citation type="submission" date="2018-09" db="EMBL/GenBank/DDBJ databases">
        <title>Isolation, diversity and antifungal activity of actinobacteria from wheat.</title>
        <authorList>
            <person name="Han C."/>
        </authorList>
    </citation>
    <scope>NUCLEOTIDE SEQUENCE [LARGE SCALE GENOMIC DNA]</scope>
    <source>
        <strain evidence="4 5">NEAU-YY265</strain>
    </source>
</reference>
<gene>
    <name evidence="4" type="ORF">DY240_29310</name>
</gene>
<protein>
    <submittedName>
        <fullName evidence="4">GNAT family N-acetyltransferase</fullName>
    </submittedName>
</protein>
<evidence type="ECO:0000313" key="4">
    <source>
        <dbReference type="EMBL" id="RIQ11274.1"/>
    </source>
</evidence>
<dbReference type="PROSITE" id="PS51186">
    <property type="entry name" value="GNAT"/>
    <property type="match status" value="1"/>
</dbReference>
<evidence type="ECO:0000313" key="5">
    <source>
        <dbReference type="Proteomes" id="UP000284057"/>
    </source>
</evidence>
<accession>A0A418KGV4</accession>
<dbReference type="InterPro" id="IPR000182">
    <property type="entry name" value="GNAT_dom"/>
</dbReference>
<sequence>MTLVSYLYDLAADGDAAAIARLHVQSWRSAYRGHVPDAFLDDAGLDDRQAARWAGRFADRRGTMTVVARDPERALAGFAHTALDHDPRLGNFLDNLHVRPDLKGQGIGRRLLAETALRLQEAGAPDRLYLEVLETNEAARGFYQALGGVEAGRAMDRFGDQDVPILVYAWESLDPLAAPLRLGPSS</sequence>
<keyword evidence="2" id="KW-0012">Acyltransferase</keyword>
<organism evidence="4 5">
    <name type="scientific">Jiangella rhizosphaerae</name>
    <dbReference type="NCBI Taxonomy" id="2293569"/>
    <lineage>
        <taxon>Bacteria</taxon>
        <taxon>Bacillati</taxon>
        <taxon>Actinomycetota</taxon>
        <taxon>Actinomycetes</taxon>
        <taxon>Jiangellales</taxon>
        <taxon>Jiangellaceae</taxon>
        <taxon>Jiangella</taxon>
    </lineage>
</organism>
<dbReference type="Gene3D" id="3.40.630.30">
    <property type="match status" value="1"/>
</dbReference>
<dbReference type="CDD" id="cd04301">
    <property type="entry name" value="NAT_SF"/>
    <property type="match status" value="1"/>
</dbReference>
<dbReference type="InterPro" id="IPR050832">
    <property type="entry name" value="Bact_Acetyltransf"/>
</dbReference>
<dbReference type="AlphaFoldDB" id="A0A418KGV4"/>
<dbReference type="GO" id="GO:0016747">
    <property type="term" value="F:acyltransferase activity, transferring groups other than amino-acyl groups"/>
    <property type="evidence" value="ECO:0007669"/>
    <property type="project" value="InterPro"/>
</dbReference>
<evidence type="ECO:0000256" key="1">
    <source>
        <dbReference type="ARBA" id="ARBA00022679"/>
    </source>
</evidence>
<name>A0A418KGV4_9ACTN</name>
<keyword evidence="1 4" id="KW-0808">Transferase</keyword>